<dbReference type="Gene3D" id="1.10.10.10">
    <property type="entry name" value="Winged helix-like DNA-binding domain superfamily/Winged helix DNA-binding domain"/>
    <property type="match status" value="1"/>
</dbReference>
<feature type="domain" description="HTH luxR-type" evidence="5">
    <location>
        <begin position="70"/>
        <end position="135"/>
    </location>
</feature>
<dbReference type="CDD" id="cd06170">
    <property type="entry name" value="LuxR_C_like"/>
    <property type="match status" value="1"/>
</dbReference>
<comment type="caution">
    <text evidence="6">The sequence shown here is derived from an EMBL/GenBank/DDBJ whole genome shotgun (WGS) entry which is preliminary data.</text>
</comment>
<dbReference type="EMBL" id="VZZK01000030">
    <property type="protein sequence ID" value="KAB1076450.1"/>
    <property type="molecule type" value="Genomic_DNA"/>
</dbReference>
<dbReference type="PRINTS" id="PR00038">
    <property type="entry name" value="HTHLUXR"/>
</dbReference>
<accession>A0A6L3SSB2</accession>
<dbReference type="PROSITE" id="PS50043">
    <property type="entry name" value="HTH_LUXR_2"/>
    <property type="match status" value="1"/>
</dbReference>
<keyword evidence="1" id="KW-0805">Transcription regulation</keyword>
<evidence type="ECO:0000313" key="6">
    <source>
        <dbReference type="EMBL" id="KAB1076450.1"/>
    </source>
</evidence>
<dbReference type="InterPro" id="IPR016032">
    <property type="entry name" value="Sig_transdc_resp-reg_C-effctor"/>
</dbReference>
<evidence type="ECO:0000313" key="7">
    <source>
        <dbReference type="Proteomes" id="UP000474159"/>
    </source>
</evidence>
<reference evidence="6 7" key="1">
    <citation type="submission" date="2019-09" db="EMBL/GenBank/DDBJ databases">
        <title>YIM 48816 draft genome.</title>
        <authorList>
            <person name="Jiang L."/>
        </authorList>
    </citation>
    <scope>NUCLEOTIDE SEQUENCE [LARGE SCALE GENOMIC DNA]</scope>
    <source>
        <strain evidence="6 7">YIM 48816</strain>
    </source>
</reference>
<dbReference type="Proteomes" id="UP000474159">
    <property type="component" value="Unassembled WGS sequence"/>
</dbReference>
<evidence type="ECO:0000256" key="2">
    <source>
        <dbReference type="ARBA" id="ARBA00023125"/>
    </source>
</evidence>
<evidence type="ECO:0000256" key="1">
    <source>
        <dbReference type="ARBA" id="ARBA00023015"/>
    </source>
</evidence>
<protein>
    <recommendedName>
        <fullName evidence="5">HTH luxR-type domain-containing protein</fullName>
    </recommendedName>
</protein>
<organism evidence="6 7">
    <name type="scientific">Methylobacterium soli</name>
    <dbReference type="NCBI Taxonomy" id="553447"/>
    <lineage>
        <taxon>Bacteria</taxon>
        <taxon>Pseudomonadati</taxon>
        <taxon>Pseudomonadota</taxon>
        <taxon>Alphaproteobacteria</taxon>
        <taxon>Hyphomicrobiales</taxon>
        <taxon>Methylobacteriaceae</taxon>
        <taxon>Methylobacterium</taxon>
    </lineage>
</organism>
<dbReference type="SMART" id="SM00421">
    <property type="entry name" value="HTH_LUXR"/>
    <property type="match status" value="1"/>
</dbReference>
<gene>
    <name evidence="6" type="ORF">F6X53_23290</name>
</gene>
<dbReference type="Pfam" id="PF00196">
    <property type="entry name" value="GerE"/>
    <property type="match status" value="1"/>
</dbReference>
<evidence type="ECO:0000256" key="4">
    <source>
        <dbReference type="SAM" id="MobiDB-lite"/>
    </source>
</evidence>
<dbReference type="InterPro" id="IPR036388">
    <property type="entry name" value="WH-like_DNA-bd_sf"/>
</dbReference>
<dbReference type="GO" id="GO:0003677">
    <property type="term" value="F:DNA binding"/>
    <property type="evidence" value="ECO:0007669"/>
    <property type="project" value="UniProtKB-KW"/>
</dbReference>
<name>A0A6L3SSB2_9HYPH</name>
<dbReference type="OrthoDB" id="9782655at2"/>
<evidence type="ECO:0000259" key="5">
    <source>
        <dbReference type="PROSITE" id="PS50043"/>
    </source>
</evidence>
<evidence type="ECO:0000256" key="3">
    <source>
        <dbReference type="ARBA" id="ARBA00023163"/>
    </source>
</evidence>
<keyword evidence="7" id="KW-1185">Reference proteome</keyword>
<dbReference type="InterPro" id="IPR000792">
    <property type="entry name" value="Tscrpt_reg_LuxR_C"/>
</dbReference>
<dbReference type="SUPFAM" id="SSF46894">
    <property type="entry name" value="C-terminal effector domain of the bipartite response regulators"/>
    <property type="match status" value="1"/>
</dbReference>
<sequence length="140" mass="14714">MPLHSRSSLAASSPRNASARANRSREIYVGGSNELYSFCPLASAQVPVCATSGPRLGARKRPLGCAPIPAAARIARLSTRQREVREGLLGGGTNKVIAKKMSISPRMVEVHRARLMARIGAKTLPELVAMATAAGLKPSG</sequence>
<keyword evidence="2" id="KW-0238">DNA-binding</keyword>
<feature type="region of interest" description="Disordered" evidence="4">
    <location>
        <begin position="1"/>
        <end position="22"/>
    </location>
</feature>
<dbReference type="GO" id="GO:0006355">
    <property type="term" value="P:regulation of DNA-templated transcription"/>
    <property type="evidence" value="ECO:0007669"/>
    <property type="project" value="InterPro"/>
</dbReference>
<keyword evidence="3" id="KW-0804">Transcription</keyword>
<dbReference type="PANTHER" id="PTHR44688:SF16">
    <property type="entry name" value="DNA-BINDING TRANSCRIPTIONAL ACTIVATOR DEVR_DOSR"/>
    <property type="match status" value="1"/>
</dbReference>
<proteinExistence type="predicted"/>
<feature type="compositionally biased region" description="Low complexity" evidence="4">
    <location>
        <begin position="1"/>
        <end position="21"/>
    </location>
</feature>
<dbReference type="RefSeq" id="WP_151002775.1">
    <property type="nucleotide sequence ID" value="NZ_BPQY01000366.1"/>
</dbReference>
<dbReference type="AlphaFoldDB" id="A0A6L3SSB2"/>
<dbReference type="PANTHER" id="PTHR44688">
    <property type="entry name" value="DNA-BINDING TRANSCRIPTIONAL ACTIVATOR DEVR_DOSR"/>
    <property type="match status" value="1"/>
</dbReference>